<dbReference type="PANTHER" id="PTHR12598:SF0">
    <property type="entry name" value="COPPER HOMEOSTASIS PROTEIN CUTC HOMOLOG"/>
    <property type="match status" value="1"/>
</dbReference>
<dbReference type="OrthoDB" id="7305308at2759"/>
<dbReference type="Proteomes" id="UP001165122">
    <property type="component" value="Unassembled WGS sequence"/>
</dbReference>
<dbReference type="EMBL" id="BRXW01000619">
    <property type="protein sequence ID" value="GMH70381.1"/>
    <property type="molecule type" value="Genomic_DNA"/>
</dbReference>
<protein>
    <recommendedName>
        <fullName evidence="3">Copper homeostasis protein cutC homolog</fullName>
    </recommendedName>
</protein>
<dbReference type="SUPFAM" id="SSF110395">
    <property type="entry name" value="CutC-like"/>
    <property type="match status" value="1"/>
</dbReference>
<keyword evidence="8" id="KW-1185">Reference proteome</keyword>
<comment type="similarity">
    <text evidence="1">Belongs to the CutC family.</text>
</comment>
<sequence>MNLEICVDSPSCAHLSLQSSANSVELCASLSVGGLTPSISAVASLANIHDKYPQSHVTILVRPREGNFIYTPAEKDLIISDVKTYKDLLSPHGLHSFTVGCLTSDSKLDADFLKTVNDLGVEITLHRCVDDILSLQTMSPSEIVETAAKSGVVRILTSGGKKTAVEGLMNIKKMVAYAREHYPLLTIIAGSGVTAENVNMFKEIGVECVHVGSGVKVNEEIEEHARSPLFGGERKVVDVEKVRNIINVINGEAAVPEPTTTTTNTSSYTEMDHDNIKSTVTSVLQTSNARLKSKNSGLKLTLTEKEDVPDIMEQIVGLAVYEKEPDALNISREVLEVDGFGKNRRFYCLLLQEESTGKSFGFAFFYFAYSTWEGRVLYLEDLYIDESKRGRGAGAVTMMTLASIAKQLECKRFVWQALDWNTPAIEFYERIGAEVLKEWVSLRMDEKAIEKFLVD</sequence>
<evidence type="ECO:0000256" key="3">
    <source>
        <dbReference type="ARBA" id="ARBA00019014"/>
    </source>
</evidence>
<dbReference type="InterPro" id="IPR036822">
    <property type="entry name" value="CutC-like_dom_sf"/>
</dbReference>
<comment type="caution">
    <text evidence="7">The sequence shown here is derived from an EMBL/GenBank/DDBJ whole genome shotgun (WGS) entry which is preliminary data.</text>
</comment>
<dbReference type="PANTHER" id="PTHR12598">
    <property type="entry name" value="COPPER HOMEOSTASIS PROTEIN CUTC"/>
    <property type="match status" value="1"/>
</dbReference>
<dbReference type="Gene3D" id="3.20.20.380">
    <property type="entry name" value="Copper homeostasis (CutC) domain"/>
    <property type="match status" value="1"/>
</dbReference>
<organism evidence="7 8">
    <name type="scientific">Triparma laevis f. longispina</name>
    <dbReference type="NCBI Taxonomy" id="1714387"/>
    <lineage>
        <taxon>Eukaryota</taxon>
        <taxon>Sar</taxon>
        <taxon>Stramenopiles</taxon>
        <taxon>Ochrophyta</taxon>
        <taxon>Bolidophyceae</taxon>
        <taxon>Parmales</taxon>
        <taxon>Triparmaceae</taxon>
        <taxon>Triparma</taxon>
    </lineage>
</organism>
<gene>
    <name evidence="7" type="ORF">TrLO_g11145</name>
</gene>
<dbReference type="AlphaFoldDB" id="A0A9W7AGX9"/>
<dbReference type="SUPFAM" id="SSF55729">
    <property type="entry name" value="Acyl-CoA N-acyltransferases (Nat)"/>
    <property type="match status" value="1"/>
</dbReference>
<reference evidence="8" key="1">
    <citation type="journal article" date="2023" name="Commun. Biol.">
        <title>Genome analysis of Parmales, the sister group of diatoms, reveals the evolutionary specialization of diatoms from phago-mixotrophs to photoautotrophs.</title>
        <authorList>
            <person name="Ban H."/>
            <person name="Sato S."/>
            <person name="Yoshikawa S."/>
            <person name="Yamada K."/>
            <person name="Nakamura Y."/>
            <person name="Ichinomiya M."/>
            <person name="Sato N."/>
            <person name="Blanc-Mathieu R."/>
            <person name="Endo H."/>
            <person name="Kuwata A."/>
            <person name="Ogata H."/>
        </authorList>
    </citation>
    <scope>NUCLEOTIDE SEQUENCE [LARGE SCALE GENOMIC DNA]</scope>
    <source>
        <strain evidence="8">NIES 3700</strain>
    </source>
</reference>
<accession>A0A9W7AGX9</accession>
<dbReference type="GO" id="GO:0016747">
    <property type="term" value="F:acyltransferase activity, transferring groups other than amino-acyl groups"/>
    <property type="evidence" value="ECO:0007669"/>
    <property type="project" value="InterPro"/>
</dbReference>
<comment type="similarity">
    <text evidence="2">Belongs to the acetyltransferase family.</text>
</comment>
<keyword evidence="5" id="KW-0012">Acyltransferase</keyword>
<feature type="domain" description="N-acetyltransferase" evidence="6">
    <location>
        <begin position="298"/>
        <end position="449"/>
    </location>
</feature>
<dbReference type="InterPro" id="IPR005627">
    <property type="entry name" value="CutC-like"/>
</dbReference>
<evidence type="ECO:0000256" key="5">
    <source>
        <dbReference type="ARBA" id="ARBA00023315"/>
    </source>
</evidence>
<keyword evidence="4" id="KW-0808">Transferase</keyword>
<dbReference type="GO" id="GO:0005507">
    <property type="term" value="F:copper ion binding"/>
    <property type="evidence" value="ECO:0007669"/>
    <property type="project" value="TreeGrafter"/>
</dbReference>
<dbReference type="Gene3D" id="3.40.630.30">
    <property type="match status" value="1"/>
</dbReference>
<evidence type="ECO:0000256" key="4">
    <source>
        <dbReference type="ARBA" id="ARBA00022679"/>
    </source>
</evidence>
<dbReference type="PROSITE" id="PS51186">
    <property type="entry name" value="GNAT"/>
    <property type="match status" value="1"/>
</dbReference>
<dbReference type="Pfam" id="PF00583">
    <property type="entry name" value="Acetyltransf_1"/>
    <property type="match status" value="1"/>
</dbReference>
<dbReference type="CDD" id="cd04301">
    <property type="entry name" value="NAT_SF"/>
    <property type="match status" value="1"/>
</dbReference>
<evidence type="ECO:0000313" key="8">
    <source>
        <dbReference type="Proteomes" id="UP001165122"/>
    </source>
</evidence>
<evidence type="ECO:0000313" key="7">
    <source>
        <dbReference type="EMBL" id="GMH70381.1"/>
    </source>
</evidence>
<dbReference type="Pfam" id="PF03932">
    <property type="entry name" value="CutC"/>
    <property type="match status" value="1"/>
</dbReference>
<dbReference type="InterPro" id="IPR000182">
    <property type="entry name" value="GNAT_dom"/>
</dbReference>
<dbReference type="FunFam" id="3.40.630.30:FF:000064">
    <property type="entry name" value="GNAT family acetyltransferase"/>
    <property type="match status" value="1"/>
</dbReference>
<evidence type="ECO:0000256" key="1">
    <source>
        <dbReference type="ARBA" id="ARBA00007768"/>
    </source>
</evidence>
<name>A0A9W7AGX9_9STRA</name>
<evidence type="ECO:0000256" key="2">
    <source>
        <dbReference type="ARBA" id="ARBA00008694"/>
    </source>
</evidence>
<proteinExistence type="inferred from homology"/>
<dbReference type="InterPro" id="IPR016181">
    <property type="entry name" value="Acyl_CoA_acyltransferase"/>
</dbReference>
<evidence type="ECO:0000259" key="6">
    <source>
        <dbReference type="PROSITE" id="PS51186"/>
    </source>
</evidence>